<evidence type="ECO:0000313" key="3">
    <source>
        <dbReference type="EMBL" id="KAK0415204.1"/>
    </source>
</evidence>
<keyword evidence="2" id="KW-0472">Membrane</keyword>
<dbReference type="Proteomes" id="UP001175271">
    <property type="component" value="Unassembled WGS sequence"/>
</dbReference>
<dbReference type="PANTHER" id="PTHR20921">
    <property type="entry name" value="TRANSMEMBRANE PROTEIN 222"/>
    <property type="match status" value="1"/>
</dbReference>
<dbReference type="EMBL" id="JAUCMV010000002">
    <property type="protein sequence ID" value="KAK0415204.1"/>
    <property type="molecule type" value="Genomic_DNA"/>
</dbReference>
<feature type="transmembrane region" description="Helical" evidence="2">
    <location>
        <begin position="168"/>
        <end position="187"/>
    </location>
</feature>
<gene>
    <name evidence="3" type="ORF">QR680_011828</name>
</gene>
<organism evidence="3 4">
    <name type="scientific">Steinernema hermaphroditum</name>
    <dbReference type="NCBI Taxonomy" id="289476"/>
    <lineage>
        <taxon>Eukaryota</taxon>
        <taxon>Metazoa</taxon>
        <taxon>Ecdysozoa</taxon>
        <taxon>Nematoda</taxon>
        <taxon>Chromadorea</taxon>
        <taxon>Rhabditida</taxon>
        <taxon>Tylenchina</taxon>
        <taxon>Panagrolaimomorpha</taxon>
        <taxon>Strongyloidoidea</taxon>
        <taxon>Steinernematidae</taxon>
        <taxon>Steinernema</taxon>
    </lineage>
</organism>
<accession>A0AA39LZN6</accession>
<protein>
    <recommendedName>
        <fullName evidence="5">Transmembrane protein 222</fullName>
    </recommendedName>
</protein>
<dbReference type="Pfam" id="PF05608">
    <property type="entry name" value="RTE1"/>
    <property type="match status" value="1"/>
</dbReference>
<dbReference type="PANTHER" id="PTHR20921:SF0">
    <property type="entry name" value="TRANSMEMBRANE PROTEIN 222"/>
    <property type="match status" value="1"/>
</dbReference>
<dbReference type="AlphaFoldDB" id="A0AA39LZN6"/>
<feature type="transmembrane region" description="Helical" evidence="2">
    <location>
        <begin position="32"/>
        <end position="52"/>
    </location>
</feature>
<proteinExistence type="predicted"/>
<evidence type="ECO:0000313" key="4">
    <source>
        <dbReference type="Proteomes" id="UP001175271"/>
    </source>
</evidence>
<evidence type="ECO:0008006" key="5">
    <source>
        <dbReference type="Google" id="ProtNLM"/>
    </source>
</evidence>
<comment type="caution">
    <text evidence="3">The sequence shown here is derived from an EMBL/GenBank/DDBJ whole genome shotgun (WGS) entry which is preliminary data.</text>
</comment>
<feature type="region of interest" description="Disordered" evidence="1">
    <location>
        <begin position="1"/>
        <end position="21"/>
    </location>
</feature>
<reference evidence="3" key="1">
    <citation type="submission" date="2023-06" db="EMBL/GenBank/DDBJ databases">
        <title>Genomic analysis of the entomopathogenic nematode Steinernema hermaphroditum.</title>
        <authorList>
            <person name="Schwarz E.M."/>
            <person name="Heppert J.K."/>
            <person name="Baniya A."/>
            <person name="Schwartz H.T."/>
            <person name="Tan C.-H."/>
            <person name="Antoshechkin I."/>
            <person name="Sternberg P.W."/>
            <person name="Goodrich-Blair H."/>
            <person name="Dillman A.R."/>
        </authorList>
    </citation>
    <scope>NUCLEOTIDE SEQUENCE</scope>
    <source>
        <strain evidence="3">PS9179</strain>
        <tissue evidence="3">Whole animal</tissue>
    </source>
</reference>
<keyword evidence="2" id="KW-1133">Transmembrane helix</keyword>
<evidence type="ECO:0000256" key="1">
    <source>
        <dbReference type="SAM" id="MobiDB-lite"/>
    </source>
</evidence>
<sequence>MMHSATVPINDPDEEPTKSTTMKDNCDIENHLFPYCIVWTPIPFITWFFPFIGHMGIATSRGIIRDFAGSYFVSENNMGFGWPTMYWQLNASNVSGGAEAYDRAVRDASDEYKSRVHNLFCDNCHSHVADALNRMAYNGRTNYNMVNLCFGMMYRGKYVNALGIVKQWLPFTLCSLAILGVFLFMHLA</sequence>
<keyword evidence="2" id="KW-0812">Transmembrane</keyword>
<name>A0AA39LZN6_9BILA</name>
<keyword evidence="4" id="KW-1185">Reference proteome</keyword>
<evidence type="ECO:0000256" key="2">
    <source>
        <dbReference type="SAM" id="Phobius"/>
    </source>
</evidence>
<dbReference type="InterPro" id="IPR008496">
    <property type="entry name" value="TMEM222/RTE1"/>
</dbReference>